<dbReference type="GO" id="GO:0016787">
    <property type="term" value="F:hydrolase activity"/>
    <property type="evidence" value="ECO:0007669"/>
    <property type="project" value="UniProtKB-KW"/>
</dbReference>
<dbReference type="InterPro" id="IPR006680">
    <property type="entry name" value="Amidohydro-rel"/>
</dbReference>
<proteinExistence type="predicted"/>
<dbReference type="GO" id="GO:0019748">
    <property type="term" value="P:secondary metabolic process"/>
    <property type="evidence" value="ECO:0007669"/>
    <property type="project" value="TreeGrafter"/>
</dbReference>
<evidence type="ECO:0000313" key="4">
    <source>
        <dbReference type="Proteomes" id="UP000198281"/>
    </source>
</evidence>
<dbReference type="GO" id="GO:0016831">
    <property type="term" value="F:carboxy-lyase activity"/>
    <property type="evidence" value="ECO:0007669"/>
    <property type="project" value="InterPro"/>
</dbReference>
<protein>
    <submittedName>
        <fullName evidence="3">Predicted metal-dependent hydrolase, TIM-barrel fold</fullName>
    </submittedName>
</protein>
<dbReference type="Gene3D" id="3.20.20.140">
    <property type="entry name" value="Metal-dependent hydrolases"/>
    <property type="match status" value="1"/>
</dbReference>
<evidence type="ECO:0000313" key="3">
    <source>
        <dbReference type="EMBL" id="SNS66090.1"/>
    </source>
</evidence>
<keyword evidence="1" id="KW-0456">Lyase</keyword>
<keyword evidence="3" id="KW-0378">Hydrolase</keyword>
<dbReference type="SUPFAM" id="SSF51556">
    <property type="entry name" value="Metallo-dependent hydrolases"/>
    <property type="match status" value="1"/>
</dbReference>
<dbReference type="OrthoDB" id="9799024at2"/>
<accession>A0A239GAG0</accession>
<evidence type="ECO:0000256" key="1">
    <source>
        <dbReference type="ARBA" id="ARBA00023239"/>
    </source>
</evidence>
<dbReference type="Pfam" id="PF04909">
    <property type="entry name" value="Amidohydro_2"/>
    <property type="match status" value="1"/>
</dbReference>
<dbReference type="InterPro" id="IPR032465">
    <property type="entry name" value="ACMSD"/>
</dbReference>
<gene>
    <name evidence="3" type="ORF">SAMN06295912_111107</name>
</gene>
<dbReference type="RefSeq" id="WP_089219842.1">
    <property type="nucleotide sequence ID" value="NZ_FZOS01000011.1"/>
</dbReference>
<dbReference type="GO" id="GO:0005737">
    <property type="term" value="C:cytoplasm"/>
    <property type="evidence" value="ECO:0007669"/>
    <property type="project" value="TreeGrafter"/>
</dbReference>
<dbReference type="AlphaFoldDB" id="A0A239GAG0"/>
<dbReference type="Proteomes" id="UP000198281">
    <property type="component" value="Unassembled WGS sequence"/>
</dbReference>
<dbReference type="InterPro" id="IPR032466">
    <property type="entry name" value="Metal_Hydrolase"/>
</dbReference>
<keyword evidence="4" id="KW-1185">Reference proteome</keyword>
<name>A0A239GAG0_9SPHN</name>
<reference evidence="4" key="1">
    <citation type="submission" date="2017-06" db="EMBL/GenBank/DDBJ databases">
        <authorList>
            <person name="Varghese N."/>
            <person name="Submissions S."/>
        </authorList>
    </citation>
    <scope>NUCLEOTIDE SEQUENCE [LARGE SCALE GENOMIC DNA]</scope>
    <source>
        <strain evidence="4">LNB2</strain>
    </source>
</reference>
<sequence>MATAPSVNIAPDEKLVSVDSHVFYTDEWVTPRLPERLRQKWIDGNKRYQALELEKRGGFIPDINDIMDPVAWNDPGHYEPHAKLASMDRDGVFAEVIFPEVGGAKMCSPEIMGDDWKEMLSGFNDAIADFAAVDPQRLMCAYQLLPHDVEASVREVERVAKRGARCVQLPPFPTELGLPDYFDPRYDRLWGVLQETGITILNHLDNNAKGYELIRRDPTPMKGVALGLPGFQLAETICFWILSGTLERFPKLKVLFVEPGLGWLPFLFDMILDGRIIQGHYSFPNLKMLPTEYFKRQMGATFMYEPLGLKYCYEYFGPDVLYWSTDFPHPATSWPNSRALMEKQFTAAGIPDADRRKIVCDNGLRMFATNT</sequence>
<organism evidence="3 4">
    <name type="scientific">Edaphosphingomonas laterariae</name>
    <dbReference type="NCBI Taxonomy" id="861865"/>
    <lineage>
        <taxon>Bacteria</taxon>
        <taxon>Pseudomonadati</taxon>
        <taxon>Pseudomonadota</taxon>
        <taxon>Alphaproteobacteria</taxon>
        <taxon>Sphingomonadales</taxon>
        <taxon>Rhizorhabdaceae</taxon>
        <taxon>Edaphosphingomonas</taxon>
    </lineage>
</organism>
<evidence type="ECO:0000259" key="2">
    <source>
        <dbReference type="Pfam" id="PF04909"/>
    </source>
</evidence>
<dbReference type="PANTHER" id="PTHR21240">
    <property type="entry name" value="2-AMINO-3-CARBOXYLMUCONATE-6-SEMIALDEHYDE DECARBOXYLASE"/>
    <property type="match status" value="1"/>
</dbReference>
<dbReference type="PANTHER" id="PTHR21240:SF28">
    <property type="entry name" value="ISO-OROTATE DECARBOXYLASE (EUROFUNG)"/>
    <property type="match status" value="1"/>
</dbReference>
<dbReference type="EMBL" id="FZOS01000011">
    <property type="protein sequence ID" value="SNS66090.1"/>
    <property type="molecule type" value="Genomic_DNA"/>
</dbReference>
<feature type="domain" description="Amidohydrolase-related" evidence="2">
    <location>
        <begin position="72"/>
        <end position="367"/>
    </location>
</feature>